<evidence type="ECO:0000259" key="7">
    <source>
        <dbReference type="PROSITE" id="PS00624"/>
    </source>
</evidence>
<organism evidence="8 9">
    <name type="scientific">Loxostege sticticalis</name>
    <name type="common">Beet webworm moth</name>
    <dbReference type="NCBI Taxonomy" id="481309"/>
    <lineage>
        <taxon>Eukaryota</taxon>
        <taxon>Metazoa</taxon>
        <taxon>Ecdysozoa</taxon>
        <taxon>Arthropoda</taxon>
        <taxon>Hexapoda</taxon>
        <taxon>Insecta</taxon>
        <taxon>Pterygota</taxon>
        <taxon>Neoptera</taxon>
        <taxon>Endopterygota</taxon>
        <taxon>Lepidoptera</taxon>
        <taxon>Glossata</taxon>
        <taxon>Ditrysia</taxon>
        <taxon>Pyraloidea</taxon>
        <taxon>Crambidae</taxon>
        <taxon>Pyraustinae</taxon>
        <taxon>Loxostege</taxon>
    </lineage>
</organism>
<dbReference type="EMBL" id="JBEUOH010000006">
    <property type="protein sequence ID" value="KAL0892675.1"/>
    <property type="molecule type" value="Genomic_DNA"/>
</dbReference>
<evidence type="ECO:0000256" key="3">
    <source>
        <dbReference type="ARBA" id="ARBA00022630"/>
    </source>
</evidence>
<dbReference type="PIRSF" id="PIRSF000137">
    <property type="entry name" value="Alcohol_oxidase"/>
    <property type="match status" value="1"/>
</dbReference>
<dbReference type="SUPFAM" id="SSF51905">
    <property type="entry name" value="FAD/NAD(P)-binding domain"/>
    <property type="match status" value="1"/>
</dbReference>
<evidence type="ECO:0000313" key="9">
    <source>
        <dbReference type="Proteomes" id="UP001549920"/>
    </source>
</evidence>
<sequence>MIGRSGIFTLANKLQKVLQLVSVLNLTAHRYPEQANIKDGAMFDFIVVGAGSAGCVMANRLTEDPNVSVCLIEAGGDPPIESNVPVLYPLGFKSENDWDYTTSHCIYKCHINDTDHLPRGKMLGGSSSLNLMYYVRGDPYDYNKWAKITNDESWNYTNILPYFIKSERLENEEIMNSPAGKFHGDCGYMGVTKLNFDSAKKYLEAFKELGHKSVLDTNINRTLGFMEAQVTVADGLRQSTCNAFLTPIKERPNLYVLKKHLVTKINIENGVAISVNVNNCKKHKTMTLKASKEIIVSGGAINSPQLLMLSGVGPKEHLDSLGIKVVSDLPVGKNLQDHKSVLLLHATGPAAPIPKNIDVFGHPHVTITGYVALNKSQSNPDYQPLVIILDPVIVAAGLAVVFSIDVDIGLNFQERVKNREVMLTLLHVLQPKSRGCVQLKSTNPEDYPLIETNPYSDETDLENVVKYLEDYSRINNTKVFRDDRAEFIHLEKCACFGVGTKDYWRCHARCLVTTNYHPSCTCAMGSVVDSRLRVYGVENLRVVDASVMPSITSGNTNAPTIMIAEKAADMVKEDHNLPISHKPIP</sequence>
<comment type="cofactor">
    <cofactor evidence="1">
        <name>FAD</name>
        <dbReference type="ChEBI" id="CHEBI:57692"/>
    </cofactor>
</comment>
<feature type="domain" description="Glucose-methanol-choline oxidoreductase N-terminal" evidence="6">
    <location>
        <begin position="120"/>
        <end position="143"/>
    </location>
</feature>
<evidence type="ECO:0000256" key="2">
    <source>
        <dbReference type="ARBA" id="ARBA00010790"/>
    </source>
</evidence>
<dbReference type="SUPFAM" id="SSF54373">
    <property type="entry name" value="FAD-linked reductases, C-terminal domain"/>
    <property type="match status" value="1"/>
</dbReference>
<name>A0ABR3I8U3_LOXSC</name>
<dbReference type="PANTHER" id="PTHR11552:SF147">
    <property type="entry name" value="CHOLINE DEHYDROGENASE, MITOCHONDRIAL"/>
    <property type="match status" value="1"/>
</dbReference>
<dbReference type="Pfam" id="PF00732">
    <property type="entry name" value="GMC_oxred_N"/>
    <property type="match status" value="1"/>
</dbReference>
<accession>A0ABR3I8U3</accession>
<dbReference type="PROSITE" id="PS00624">
    <property type="entry name" value="GMC_OXRED_2"/>
    <property type="match status" value="1"/>
</dbReference>
<dbReference type="PROSITE" id="PS00623">
    <property type="entry name" value="GMC_OXRED_1"/>
    <property type="match status" value="1"/>
</dbReference>
<dbReference type="InterPro" id="IPR000172">
    <property type="entry name" value="GMC_OxRdtase_N"/>
</dbReference>
<keyword evidence="4 5" id="KW-0274">FAD</keyword>
<keyword evidence="9" id="KW-1185">Reference proteome</keyword>
<evidence type="ECO:0000313" key="8">
    <source>
        <dbReference type="EMBL" id="KAL0892675.1"/>
    </source>
</evidence>
<dbReference type="Pfam" id="PF05199">
    <property type="entry name" value="GMC_oxred_C"/>
    <property type="match status" value="1"/>
</dbReference>
<dbReference type="PANTHER" id="PTHR11552">
    <property type="entry name" value="GLUCOSE-METHANOL-CHOLINE GMC OXIDOREDUCTASE"/>
    <property type="match status" value="1"/>
</dbReference>
<evidence type="ECO:0000256" key="5">
    <source>
        <dbReference type="RuleBase" id="RU003968"/>
    </source>
</evidence>
<protein>
    <recommendedName>
        <fullName evidence="6 7">Glucose-methanol-choline oxidoreductase N-terminal domain-containing protein</fullName>
    </recommendedName>
</protein>
<comment type="similarity">
    <text evidence="2 5">Belongs to the GMC oxidoreductase family.</text>
</comment>
<dbReference type="InterPro" id="IPR007867">
    <property type="entry name" value="GMC_OxRtase_C"/>
</dbReference>
<evidence type="ECO:0000256" key="1">
    <source>
        <dbReference type="ARBA" id="ARBA00001974"/>
    </source>
</evidence>
<dbReference type="Gene3D" id="3.30.560.10">
    <property type="entry name" value="Glucose Oxidase, domain 3"/>
    <property type="match status" value="1"/>
</dbReference>
<proteinExistence type="inferred from homology"/>
<evidence type="ECO:0000259" key="6">
    <source>
        <dbReference type="PROSITE" id="PS00623"/>
    </source>
</evidence>
<comment type="caution">
    <text evidence="8">The sequence shown here is derived from an EMBL/GenBank/DDBJ whole genome shotgun (WGS) entry which is preliminary data.</text>
</comment>
<gene>
    <name evidence="8" type="ORF">ABMA27_014396</name>
</gene>
<keyword evidence="3 5" id="KW-0285">Flavoprotein</keyword>
<dbReference type="InterPro" id="IPR012132">
    <property type="entry name" value="GMC_OxRdtase"/>
</dbReference>
<feature type="domain" description="Glucose-methanol-choline oxidoreductase N-terminal" evidence="7">
    <location>
        <begin position="299"/>
        <end position="313"/>
    </location>
</feature>
<evidence type="ECO:0000256" key="4">
    <source>
        <dbReference type="ARBA" id="ARBA00022827"/>
    </source>
</evidence>
<reference evidence="8 9" key="1">
    <citation type="submission" date="2024-06" db="EMBL/GenBank/DDBJ databases">
        <title>A chromosome-level genome assembly of beet webworm, Loxostege sticticalis.</title>
        <authorList>
            <person name="Zhang Y."/>
        </authorList>
    </citation>
    <scope>NUCLEOTIDE SEQUENCE [LARGE SCALE GENOMIC DNA]</scope>
    <source>
        <strain evidence="8">AQ026</strain>
        <tissue evidence="8">Whole body</tissue>
    </source>
</reference>
<dbReference type="Proteomes" id="UP001549920">
    <property type="component" value="Unassembled WGS sequence"/>
</dbReference>
<dbReference type="InterPro" id="IPR036188">
    <property type="entry name" value="FAD/NAD-bd_sf"/>
</dbReference>
<dbReference type="Gene3D" id="3.50.50.60">
    <property type="entry name" value="FAD/NAD(P)-binding domain"/>
    <property type="match status" value="1"/>
</dbReference>